<sequence length="178" mass="20426">MKTRIIDVIALLAFVVLWLIPMAWVGYLGGPPASWPVNCQDLYAVSCLFGRGSERVSMFYVQVRFADRPGWYDLPEHEYFKLEPFGHRNRFDRFMARFGYREGDGLARSELAHWLAATHRERHGDEPGIVAVRFLWVDHVISADAPPEDRWRKPPRPRAGQLRTLGDPVIIQAAAVQP</sequence>
<reference evidence="1 2" key="1">
    <citation type="submission" date="2018-03" db="EMBL/GenBank/DDBJ databases">
        <title>Draft Genome Sequences of the Obligatory Marine Myxobacteria Enhygromyxa salina SWB007.</title>
        <authorList>
            <person name="Poehlein A."/>
            <person name="Moghaddam J.A."/>
            <person name="Harms H."/>
            <person name="Alanjari M."/>
            <person name="Koenig G.M."/>
            <person name="Daniel R."/>
            <person name="Schaeberle T.F."/>
        </authorList>
    </citation>
    <scope>NUCLEOTIDE SEQUENCE [LARGE SCALE GENOMIC DNA]</scope>
    <source>
        <strain evidence="1 2">SWB007</strain>
    </source>
</reference>
<dbReference type="AlphaFoldDB" id="A0A2S9YT21"/>
<evidence type="ECO:0000313" key="2">
    <source>
        <dbReference type="Proteomes" id="UP000238823"/>
    </source>
</evidence>
<gene>
    <name evidence="1" type="ORF">ENSA7_20670</name>
</gene>
<evidence type="ECO:0000313" key="1">
    <source>
        <dbReference type="EMBL" id="PRQ08243.1"/>
    </source>
</evidence>
<dbReference type="RefSeq" id="WP_181233585.1">
    <property type="nucleotide sequence ID" value="NZ_PVNL01000043.1"/>
</dbReference>
<accession>A0A2S9YT21</accession>
<dbReference type="EMBL" id="PVNL01000043">
    <property type="protein sequence ID" value="PRQ08243.1"/>
    <property type="molecule type" value="Genomic_DNA"/>
</dbReference>
<comment type="caution">
    <text evidence="1">The sequence shown here is derived from an EMBL/GenBank/DDBJ whole genome shotgun (WGS) entry which is preliminary data.</text>
</comment>
<name>A0A2S9YT21_9BACT</name>
<dbReference type="Proteomes" id="UP000238823">
    <property type="component" value="Unassembled WGS sequence"/>
</dbReference>
<proteinExistence type="predicted"/>
<protein>
    <submittedName>
        <fullName evidence="1">Uncharacterized protein</fullName>
    </submittedName>
</protein>
<organism evidence="1 2">
    <name type="scientific">Enhygromyxa salina</name>
    <dbReference type="NCBI Taxonomy" id="215803"/>
    <lineage>
        <taxon>Bacteria</taxon>
        <taxon>Pseudomonadati</taxon>
        <taxon>Myxococcota</taxon>
        <taxon>Polyangia</taxon>
        <taxon>Nannocystales</taxon>
        <taxon>Nannocystaceae</taxon>
        <taxon>Enhygromyxa</taxon>
    </lineage>
</organism>